<dbReference type="SUPFAM" id="SSF53850">
    <property type="entry name" value="Periplasmic binding protein-like II"/>
    <property type="match status" value="1"/>
</dbReference>
<dbReference type="AlphaFoldDB" id="A0A1I7KZK5"/>
<feature type="chain" id="PRO_5011717281" description="Transporter substrate-binding domain-containing protein" evidence="1">
    <location>
        <begin position="24"/>
        <end position="293"/>
    </location>
</feature>
<keyword evidence="3" id="KW-1185">Reference proteome</keyword>
<proteinExistence type="predicted"/>
<name>A0A1I7KZK5_9BURK</name>
<sequence>MRRALAGALGMLALQLPFAPARASDLYTIDNNFSRPDTRDRYTRQLLQAALDASSAQFGPYQLRTSPLAMERDRLMQEMVKGTLVNLSAQITSVEWEQKLIPIRIPLDKGLSGYRVSLIDRRHQAQFDAVRTLEQLKRIPLGAGRQWSSTAVFQQAGFPVALGNSTPGLHSMLAADRFRHFPRGMEEAVFELMVHGPAFPELALERGFAIYMPLPRYFFVSPGQARLAERLEYGLRALIADGRFDQMFHEFYDAMIERVGLRKRRLFKLDNPLLTPQTPLSNKAYWYDPFEHR</sequence>
<organism evidence="2 3">
    <name type="scientific">Pseudoduganella namucuonensis</name>
    <dbReference type="NCBI Taxonomy" id="1035707"/>
    <lineage>
        <taxon>Bacteria</taxon>
        <taxon>Pseudomonadati</taxon>
        <taxon>Pseudomonadota</taxon>
        <taxon>Betaproteobacteria</taxon>
        <taxon>Burkholderiales</taxon>
        <taxon>Oxalobacteraceae</taxon>
        <taxon>Telluria group</taxon>
        <taxon>Pseudoduganella</taxon>
    </lineage>
</organism>
<dbReference type="Proteomes" id="UP000199391">
    <property type="component" value="Unassembled WGS sequence"/>
</dbReference>
<feature type="signal peptide" evidence="1">
    <location>
        <begin position="1"/>
        <end position="23"/>
    </location>
</feature>
<evidence type="ECO:0000256" key="1">
    <source>
        <dbReference type="SAM" id="SignalP"/>
    </source>
</evidence>
<dbReference type="EMBL" id="FPBO01000021">
    <property type="protein sequence ID" value="SFV02818.1"/>
    <property type="molecule type" value="Genomic_DNA"/>
</dbReference>
<evidence type="ECO:0000313" key="2">
    <source>
        <dbReference type="EMBL" id="SFV02818.1"/>
    </source>
</evidence>
<reference evidence="3" key="1">
    <citation type="submission" date="2016-10" db="EMBL/GenBank/DDBJ databases">
        <authorList>
            <person name="Varghese N."/>
            <person name="Submissions S."/>
        </authorList>
    </citation>
    <scope>NUCLEOTIDE SEQUENCE [LARGE SCALE GENOMIC DNA]</scope>
    <source>
        <strain evidence="3">CGMCC 1.11014</strain>
    </source>
</reference>
<keyword evidence="1" id="KW-0732">Signal</keyword>
<gene>
    <name evidence="2" type="ORF">SAMN05216552_102168</name>
</gene>
<dbReference type="RefSeq" id="WP_229490558.1">
    <property type="nucleotide sequence ID" value="NZ_FPBO01000021.1"/>
</dbReference>
<protein>
    <recommendedName>
        <fullName evidence="4">Transporter substrate-binding domain-containing protein</fullName>
    </recommendedName>
</protein>
<accession>A0A1I7KZK5</accession>
<dbReference type="STRING" id="1035707.SAMN05216552_102168"/>
<evidence type="ECO:0008006" key="4">
    <source>
        <dbReference type="Google" id="ProtNLM"/>
    </source>
</evidence>
<evidence type="ECO:0000313" key="3">
    <source>
        <dbReference type="Proteomes" id="UP000199391"/>
    </source>
</evidence>